<feature type="domain" description="ABC transporter" evidence="5">
    <location>
        <begin position="11"/>
        <end position="258"/>
    </location>
</feature>
<dbReference type="InterPro" id="IPR027417">
    <property type="entry name" value="P-loop_NTPase"/>
</dbReference>
<gene>
    <name evidence="6" type="ORF">SACC_24770</name>
</gene>
<dbReference type="KEGG" id="scas:SACC_24770"/>
<evidence type="ECO:0000259" key="5">
    <source>
        <dbReference type="PROSITE" id="PS50893"/>
    </source>
</evidence>
<dbReference type="InterPro" id="IPR003593">
    <property type="entry name" value="AAA+_ATPase"/>
</dbReference>
<dbReference type="GO" id="GO:0055085">
    <property type="term" value="P:transmembrane transport"/>
    <property type="evidence" value="ECO:0007669"/>
    <property type="project" value="UniProtKB-ARBA"/>
</dbReference>
<organism evidence="6 7">
    <name type="scientific">Saccharolobus caldissimus</name>
    <dbReference type="NCBI Taxonomy" id="1702097"/>
    <lineage>
        <taxon>Archaea</taxon>
        <taxon>Thermoproteota</taxon>
        <taxon>Thermoprotei</taxon>
        <taxon>Sulfolobales</taxon>
        <taxon>Sulfolobaceae</taxon>
        <taxon>Saccharolobus</taxon>
    </lineage>
</organism>
<evidence type="ECO:0000313" key="6">
    <source>
        <dbReference type="EMBL" id="BDB99460.1"/>
    </source>
</evidence>
<dbReference type="InterPro" id="IPR003439">
    <property type="entry name" value="ABC_transporter-like_ATP-bd"/>
</dbReference>
<dbReference type="SMART" id="SM00382">
    <property type="entry name" value="AAA"/>
    <property type="match status" value="1"/>
</dbReference>
<evidence type="ECO:0000256" key="1">
    <source>
        <dbReference type="ARBA" id="ARBA00005417"/>
    </source>
</evidence>
<dbReference type="EMBL" id="AP025226">
    <property type="protein sequence ID" value="BDB99460.1"/>
    <property type="molecule type" value="Genomic_DNA"/>
</dbReference>
<keyword evidence="4 6" id="KW-0067">ATP-binding</keyword>
<dbReference type="Proteomes" id="UP001319921">
    <property type="component" value="Chromosome"/>
</dbReference>
<dbReference type="GO" id="GO:0016887">
    <property type="term" value="F:ATP hydrolysis activity"/>
    <property type="evidence" value="ECO:0007669"/>
    <property type="project" value="InterPro"/>
</dbReference>
<evidence type="ECO:0000313" key="7">
    <source>
        <dbReference type="Proteomes" id="UP001319921"/>
    </source>
</evidence>
<dbReference type="InterPro" id="IPR017871">
    <property type="entry name" value="ABC_transporter-like_CS"/>
</dbReference>
<accession>A0AAQ4CUH9</accession>
<dbReference type="InterPro" id="IPR050319">
    <property type="entry name" value="ABC_transp_ATP-bind"/>
</dbReference>
<dbReference type="Gene3D" id="3.40.50.300">
    <property type="entry name" value="P-loop containing nucleotide triphosphate hydrolases"/>
    <property type="match status" value="1"/>
</dbReference>
<keyword evidence="2" id="KW-0813">Transport</keyword>
<dbReference type="PROSITE" id="PS00211">
    <property type="entry name" value="ABC_TRANSPORTER_1"/>
    <property type="match status" value="1"/>
</dbReference>
<dbReference type="GO" id="GO:0005524">
    <property type="term" value="F:ATP binding"/>
    <property type="evidence" value="ECO:0007669"/>
    <property type="project" value="UniProtKB-KW"/>
</dbReference>
<dbReference type="GO" id="GO:0015833">
    <property type="term" value="P:peptide transport"/>
    <property type="evidence" value="ECO:0007669"/>
    <property type="project" value="InterPro"/>
</dbReference>
<proteinExistence type="inferred from homology"/>
<dbReference type="CDD" id="cd03257">
    <property type="entry name" value="ABC_NikE_OppD_transporters"/>
    <property type="match status" value="1"/>
</dbReference>
<keyword evidence="3" id="KW-0547">Nucleotide-binding</keyword>
<comment type="similarity">
    <text evidence="1">Belongs to the ABC transporter superfamily.</text>
</comment>
<evidence type="ECO:0000256" key="2">
    <source>
        <dbReference type="ARBA" id="ARBA00022448"/>
    </source>
</evidence>
<dbReference type="NCBIfam" id="TIGR01727">
    <property type="entry name" value="oligo_HPY"/>
    <property type="match status" value="1"/>
</dbReference>
<dbReference type="AlphaFoldDB" id="A0AAQ4CUH9"/>
<keyword evidence="7" id="KW-1185">Reference proteome</keyword>
<evidence type="ECO:0000256" key="3">
    <source>
        <dbReference type="ARBA" id="ARBA00022741"/>
    </source>
</evidence>
<evidence type="ECO:0000256" key="4">
    <source>
        <dbReference type="ARBA" id="ARBA00022840"/>
    </source>
</evidence>
<dbReference type="PANTHER" id="PTHR43776:SF7">
    <property type="entry name" value="D,D-DIPEPTIDE TRANSPORT ATP-BINDING PROTEIN DDPF-RELATED"/>
    <property type="match status" value="1"/>
</dbReference>
<dbReference type="SUPFAM" id="SSF52540">
    <property type="entry name" value="P-loop containing nucleoside triphosphate hydrolases"/>
    <property type="match status" value="1"/>
</dbReference>
<dbReference type="InterPro" id="IPR013563">
    <property type="entry name" value="Oligopep_ABC_C"/>
</dbReference>
<protein>
    <submittedName>
        <fullName evidence="6">Oligopeptide ABC transporter ATP-binding protein</fullName>
    </submittedName>
</protein>
<reference evidence="6 7" key="1">
    <citation type="journal article" date="2022" name="Microbiol. Resour. Announc.">
        <title>Complete Genome Sequence of the Hyperthermophilic and Acidophilic Archaeon Saccharolobus caldissimus Strain HS-3T.</title>
        <authorList>
            <person name="Sakai H.D."/>
            <person name="Kurosawa N."/>
        </authorList>
    </citation>
    <scope>NUCLEOTIDE SEQUENCE [LARGE SCALE GENOMIC DNA]</scope>
    <source>
        <strain evidence="6 7">JCM32116</strain>
    </source>
</reference>
<dbReference type="Pfam" id="PF00005">
    <property type="entry name" value="ABC_tran"/>
    <property type="match status" value="1"/>
</dbReference>
<dbReference type="PANTHER" id="PTHR43776">
    <property type="entry name" value="TRANSPORT ATP-BINDING PROTEIN"/>
    <property type="match status" value="1"/>
</dbReference>
<sequence length="322" mass="36783">MLVGSTEDYVVKVKNLKVHFSKGNPLFGKKYITKALDGVTLTIRKREIMGVVGESGSGKTTLGRVTIGLQKPTEGEVYIKADNEEINVVKAKLKVISKYVQMIYQDPYSSIDPIMRVYDVLAMPLKYRKERDIEKKIEEAMNLVELPLELLENRVYQLSGGQRQRLSIARAIIVDPKYVVADEPTTMLDASLKGEILKIIKDARERKGISFMLITHELPIAKIISDRLTVLYLGKVVEMGRSSDVIRKPLHPYTQSLIEAYPKIDPSLRDKPKEIKIKVDIIRPEKGCVFYPRCPFAMPKCKEEEPQLKEVEQEHYVACWLY</sequence>
<dbReference type="Pfam" id="PF08352">
    <property type="entry name" value="oligo_HPY"/>
    <property type="match status" value="1"/>
</dbReference>
<name>A0AAQ4CUH9_9CREN</name>
<dbReference type="PROSITE" id="PS50893">
    <property type="entry name" value="ABC_TRANSPORTER_2"/>
    <property type="match status" value="1"/>
</dbReference>